<name>A0A4P6LXR2_9FIRM</name>
<feature type="transmembrane region" description="Helical" evidence="7">
    <location>
        <begin position="136"/>
        <end position="159"/>
    </location>
</feature>
<evidence type="ECO:0000256" key="5">
    <source>
        <dbReference type="ARBA" id="ARBA00022989"/>
    </source>
</evidence>
<feature type="transmembrane region" description="Helical" evidence="7">
    <location>
        <begin position="75"/>
        <end position="95"/>
    </location>
</feature>
<gene>
    <name evidence="9" type="primary">yqcE_1</name>
    <name evidence="9" type="ORF">PMF13cell1_01527</name>
</gene>
<feature type="domain" description="Major facilitator superfamily (MFS) profile" evidence="8">
    <location>
        <begin position="9"/>
        <end position="410"/>
    </location>
</feature>
<keyword evidence="3" id="KW-1003">Cell membrane</keyword>
<feature type="transmembrane region" description="Helical" evidence="7">
    <location>
        <begin position="215"/>
        <end position="236"/>
    </location>
</feature>
<feature type="transmembrane region" description="Helical" evidence="7">
    <location>
        <begin position="289"/>
        <end position="307"/>
    </location>
</feature>
<dbReference type="GO" id="GO:0022857">
    <property type="term" value="F:transmembrane transporter activity"/>
    <property type="evidence" value="ECO:0007669"/>
    <property type="project" value="InterPro"/>
</dbReference>
<evidence type="ECO:0000256" key="2">
    <source>
        <dbReference type="ARBA" id="ARBA00022448"/>
    </source>
</evidence>
<keyword evidence="4 7" id="KW-0812">Transmembrane</keyword>
<proteinExistence type="predicted"/>
<dbReference type="SUPFAM" id="SSF103473">
    <property type="entry name" value="MFS general substrate transporter"/>
    <property type="match status" value="1"/>
</dbReference>
<reference evidence="9 10" key="1">
    <citation type="submission" date="2019-01" db="EMBL/GenBank/DDBJ databases">
        <title>PMF-metabolizing Aryl O-demethylase.</title>
        <authorList>
            <person name="Kim M."/>
        </authorList>
    </citation>
    <scope>NUCLEOTIDE SEQUENCE [LARGE SCALE GENOMIC DNA]</scope>
    <source>
        <strain evidence="9 10">PMF1</strain>
    </source>
</reference>
<dbReference type="Gene3D" id="1.20.1250.20">
    <property type="entry name" value="MFS general substrate transporter like domains"/>
    <property type="match status" value="1"/>
</dbReference>
<comment type="subcellular location">
    <subcellularLocation>
        <location evidence="1">Cell membrane</location>
        <topology evidence="1">Multi-pass membrane protein</topology>
    </subcellularLocation>
</comment>
<dbReference type="EMBL" id="CP035945">
    <property type="protein sequence ID" value="QBE96000.1"/>
    <property type="molecule type" value="Genomic_DNA"/>
</dbReference>
<dbReference type="CDD" id="cd06174">
    <property type="entry name" value="MFS"/>
    <property type="match status" value="1"/>
</dbReference>
<evidence type="ECO:0000313" key="9">
    <source>
        <dbReference type="EMBL" id="QBE96000.1"/>
    </source>
</evidence>
<dbReference type="Pfam" id="PF07690">
    <property type="entry name" value="MFS_1"/>
    <property type="match status" value="1"/>
</dbReference>
<dbReference type="InterPro" id="IPR050189">
    <property type="entry name" value="MFS_Efflux_Transporters"/>
</dbReference>
<dbReference type="RefSeq" id="WP_130180358.1">
    <property type="nucleotide sequence ID" value="NZ_CP035945.1"/>
</dbReference>
<feature type="transmembrane region" description="Helical" evidence="7">
    <location>
        <begin position="242"/>
        <end position="263"/>
    </location>
</feature>
<dbReference type="AlphaFoldDB" id="A0A4P6LXR2"/>
<evidence type="ECO:0000256" key="6">
    <source>
        <dbReference type="ARBA" id="ARBA00023136"/>
    </source>
</evidence>
<keyword evidence="5 7" id="KW-1133">Transmembrane helix</keyword>
<keyword evidence="2" id="KW-0813">Transport</keyword>
<feature type="transmembrane region" description="Helical" evidence="7">
    <location>
        <begin position="101"/>
        <end position="124"/>
    </location>
</feature>
<dbReference type="PANTHER" id="PTHR43124">
    <property type="entry name" value="PURINE EFFLUX PUMP PBUE"/>
    <property type="match status" value="1"/>
</dbReference>
<dbReference type="InterPro" id="IPR020846">
    <property type="entry name" value="MFS_dom"/>
</dbReference>
<organism evidence="9 10">
    <name type="scientific">Blautia producta</name>
    <dbReference type="NCBI Taxonomy" id="33035"/>
    <lineage>
        <taxon>Bacteria</taxon>
        <taxon>Bacillati</taxon>
        <taxon>Bacillota</taxon>
        <taxon>Clostridia</taxon>
        <taxon>Lachnospirales</taxon>
        <taxon>Lachnospiraceae</taxon>
        <taxon>Blautia</taxon>
    </lineage>
</organism>
<feature type="transmembrane region" description="Helical" evidence="7">
    <location>
        <begin position="313"/>
        <end position="332"/>
    </location>
</feature>
<feature type="transmembrane region" description="Helical" evidence="7">
    <location>
        <begin position="171"/>
        <end position="191"/>
    </location>
</feature>
<feature type="transmembrane region" description="Helical" evidence="7">
    <location>
        <begin position="344"/>
        <end position="363"/>
    </location>
</feature>
<evidence type="ECO:0000256" key="7">
    <source>
        <dbReference type="SAM" id="Phobius"/>
    </source>
</evidence>
<evidence type="ECO:0000313" key="10">
    <source>
        <dbReference type="Proteomes" id="UP000289794"/>
    </source>
</evidence>
<sequence>MNSRVKRYVAITALGLVYGTMFNLPYIKYVFYDAMIDGMGVSNTKLGLLLTVYTIVSTAGLLPGGWIADRFKTKGIIVGSAFLNGIICFFFMFTMKNYACAMITWIVSAIAGVTAFWAAILKAVRLISPEDEQGRAYGFWEGVCGLSATIGNFVALYVFSRFDNSTSALKGAVASMGFMCIIGGFLVWWLYDENITSTDERGEERKQVSIKETFAVFKLPKLYLSCIIVFCSYGFFSSQSFLTPYFTNVLGAAVTFSGVLAIFRSYGLKILGGPVGGVIADKLHSPSKLAIGCYVIMAAAVIYIANAKGGSELITVLTVLSLILATVCFMARGTMWATIGEAQIPPEISGTAISVASIIGFNIPDTFLPPLLGSWLDKYGNTGYQYIFNFLIGLCVVGVIAALAMVLSNRRSANKKLTVNQG</sequence>
<dbReference type="GO" id="GO:0005886">
    <property type="term" value="C:plasma membrane"/>
    <property type="evidence" value="ECO:0007669"/>
    <property type="project" value="UniProtKB-SubCell"/>
</dbReference>
<dbReference type="InterPro" id="IPR011701">
    <property type="entry name" value="MFS"/>
</dbReference>
<dbReference type="PANTHER" id="PTHR43124:SF3">
    <property type="entry name" value="CHLORAMPHENICOL EFFLUX PUMP RV0191"/>
    <property type="match status" value="1"/>
</dbReference>
<protein>
    <submittedName>
        <fullName evidence="9">Inner membrane protein YqcE</fullName>
    </submittedName>
</protein>
<accession>A0A4P6LXR2</accession>
<keyword evidence="6 7" id="KW-0472">Membrane</keyword>
<evidence type="ECO:0000256" key="1">
    <source>
        <dbReference type="ARBA" id="ARBA00004651"/>
    </source>
</evidence>
<evidence type="ECO:0000256" key="3">
    <source>
        <dbReference type="ARBA" id="ARBA00022475"/>
    </source>
</evidence>
<feature type="transmembrane region" description="Helical" evidence="7">
    <location>
        <begin position="7"/>
        <end position="26"/>
    </location>
</feature>
<feature type="transmembrane region" description="Helical" evidence="7">
    <location>
        <begin position="383"/>
        <end position="407"/>
    </location>
</feature>
<dbReference type="KEGG" id="bpro:PMF13cell1_01527"/>
<feature type="transmembrane region" description="Helical" evidence="7">
    <location>
        <begin position="46"/>
        <end position="68"/>
    </location>
</feature>
<evidence type="ECO:0000256" key="4">
    <source>
        <dbReference type="ARBA" id="ARBA00022692"/>
    </source>
</evidence>
<dbReference type="Proteomes" id="UP000289794">
    <property type="component" value="Chromosome"/>
</dbReference>
<dbReference type="InterPro" id="IPR036259">
    <property type="entry name" value="MFS_trans_sf"/>
</dbReference>
<dbReference type="PROSITE" id="PS50850">
    <property type="entry name" value="MFS"/>
    <property type="match status" value="1"/>
</dbReference>
<evidence type="ECO:0000259" key="8">
    <source>
        <dbReference type="PROSITE" id="PS50850"/>
    </source>
</evidence>